<feature type="compositionally biased region" description="Basic and acidic residues" evidence="1">
    <location>
        <begin position="176"/>
        <end position="190"/>
    </location>
</feature>
<proteinExistence type="predicted"/>
<dbReference type="EMBL" id="CM018040">
    <property type="protein sequence ID" value="KAA8535791.1"/>
    <property type="molecule type" value="Genomic_DNA"/>
</dbReference>
<protein>
    <submittedName>
        <fullName evidence="2">Uncharacterized protein</fullName>
    </submittedName>
</protein>
<evidence type="ECO:0000256" key="1">
    <source>
        <dbReference type="SAM" id="MobiDB-lite"/>
    </source>
</evidence>
<dbReference type="AlphaFoldDB" id="A0A5J5B3N2"/>
<accession>A0A5J5B3N2</accession>
<evidence type="ECO:0000313" key="3">
    <source>
        <dbReference type="Proteomes" id="UP000325577"/>
    </source>
</evidence>
<name>A0A5J5B3N2_9ASTE</name>
<evidence type="ECO:0000313" key="2">
    <source>
        <dbReference type="EMBL" id="KAA8535791.1"/>
    </source>
</evidence>
<feature type="region of interest" description="Disordered" evidence="1">
    <location>
        <begin position="170"/>
        <end position="190"/>
    </location>
</feature>
<sequence>MAFNLPLNANIIDCPPTNDDPHSLQAHVSSSKVHDLSALLLESRLDNISKGVDGAAREDASTYDTYSAHSWADRAEEGEFIPQAMLDFEAKFGGFSEQPSFLMESFHGDLFSPSIRGRKSLNNGSHGGRGGGESGARVVCGILTDKHSFCPAICSKEVLSLQDQNWDFPLGNSETHGGDGRPTLEKQKGE</sequence>
<reference evidence="2 3" key="1">
    <citation type="submission" date="2019-09" db="EMBL/GenBank/DDBJ databases">
        <title>A chromosome-level genome assembly of the Chinese tupelo Nyssa sinensis.</title>
        <authorList>
            <person name="Yang X."/>
            <person name="Kang M."/>
            <person name="Yang Y."/>
            <person name="Xiong H."/>
            <person name="Wang M."/>
            <person name="Zhang Z."/>
            <person name="Wang Z."/>
            <person name="Wu H."/>
            <person name="Ma T."/>
            <person name="Liu J."/>
            <person name="Xi Z."/>
        </authorList>
    </citation>
    <scope>NUCLEOTIDE SEQUENCE [LARGE SCALE GENOMIC DNA]</scope>
    <source>
        <strain evidence="2">J267</strain>
        <tissue evidence="2">Leaf</tissue>
    </source>
</reference>
<keyword evidence="3" id="KW-1185">Reference proteome</keyword>
<organism evidence="2 3">
    <name type="scientific">Nyssa sinensis</name>
    <dbReference type="NCBI Taxonomy" id="561372"/>
    <lineage>
        <taxon>Eukaryota</taxon>
        <taxon>Viridiplantae</taxon>
        <taxon>Streptophyta</taxon>
        <taxon>Embryophyta</taxon>
        <taxon>Tracheophyta</taxon>
        <taxon>Spermatophyta</taxon>
        <taxon>Magnoliopsida</taxon>
        <taxon>eudicotyledons</taxon>
        <taxon>Gunneridae</taxon>
        <taxon>Pentapetalae</taxon>
        <taxon>asterids</taxon>
        <taxon>Cornales</taxon>
        <taxon>Nyssaceae</taxon>
        <taxon>Nyssa</taxon>
    </lineage>
</organism>
<dbReference type="Proteomes" id="UP000325577">
    <property type="component" value="Linkage Group LG17"/>
</dbReference>
<gene>
    <name evidence="2" type="ORF">F0562_030775</name>
</gene>